<dbReference type="AlphaFoldDB" id="A0A1G2FU71"/>
<keyword evidence="1" id="KW-0175">Coiled coil</keyword>
<feature type="compositionally biased region" description="Basic and acidic residues" evidence="2">
    <location>
        <begin position="22"/>
        <end position="39"/>
    </location>
</feature>
<gene>
    <name evidence="3" type="ORF">A2W41_01330</name>
</gene>
<proteinExistence type="predicted"/>
<evidence type="ECO:0000256" key="2">
    <source>
        <dbReference type="SAM" id="MobiDB-lite"/>
    </source>
</evidence>
<reference evidence="3 4" key="1">
    <citation type="journal article" date="2016" name="Nat. Commun.">
        <title>Thousands of microbial genomes shed light on interconnected biogeochemical processes in an aquifer system.</title>
        <authorList>
            <person name="Anantharaman K."/>
            <person name="Brown C.T."/>
            <person name="Hug L.A."/>
            <person name="Sharon I."/>
            <person name="Castelle C.J."/>
            <person name="Probst A.J."/>
            <person name="Thomas B.C."/>
            <person name="Singh A."/>
            <person name="Wilkins M.J."/>
            <person name="Karaoz U."/>
            <person name="Brodie E.L."/>
            <person name="Williams K.H."/>
            <person name="Hubbard S.S."/>
            <person name="Banfield J.F."/>
        </authorList>
    </citation>
    <scope>NUCLEOTIDE SEQUENCE [LARGE SCALE GENOMIC DNA]</scope>
</reference>
<feature type="region of interest" description="Disordered" evidence="2">
    <location>
        <begin position="1"/>
        <end position="39"/>
    </location>
</feature>
<evidence type="ECO:0000256" key="1">
    <source>
        <dbReference type="SAM" id="Coils"/>
    </source>
</evidence>
<name>A0A1G2FU71_9BACT</name>
<organism evidence="3 4">
    <name type="scientific">Candidatus Ryanbacteria bacterium RIFCSPHIGHO2_01_45_13</name>
    <dbReference type="NCBI Taxonomy" id="1802112"/>
    <lineage>
        <taxon>Bacteria</taxon>
        <taxon>Candidatus Ryaniibacteriota</taxon>
    </lineage>
</organism>
<evidence type="ECO:0000313" key="3">
    <source>
        <dbReference type="EMBL" id="OGZ41347.1"/>
    </source>
</evidence>
<protein>
    <submittedName>
        <fullName evidence="3">Uncharacterized protein</fullName>
    </submittedName>
</protein>
<dbReference type="Proteomes" id="UP000176700">
    <property type="component" value="Unassembled WGS sequence"/>
</dbReference>
<feature type="coiled-coil region" evidence="1">
    <location>
        <begin position="152"/>
        <end position="179"/>
    </location>
</feature>
<sequence length="257" mass="30137">MLLARGVLANNFMKPEGPPQFENKEPEQTDKKIPSQESEKLNKLQAMIKEVNSWRDRLGKGVDEGIKETVAMYNVMGIPTSASCEGHFESESEHGYPVPWVEVEAPDKPKWRFEHEEEIYEQVAKKYGITVDQVLHAENDEAWKEATRLIIKQEETTEYKKWEEENEKLLVKVETLLQEFYHGRDATDEMRIIADRSVGGFRVHGGGKFYIPNNRKDQFRDKLTKEERDHIPEILKTTQQEMRNFTEFLRKKYTDNS</sequence>
<accession>A0A1G2FU71</accession>
<dbReference type="EMBL" id="MHNI01000031">
    <property type="protein sequence ID" value="OGZ41347.1"/>
    <property type="molecule type" value="Genomic_DNA"/>
</dbReference>
<evidence type="ECO:0000313" key="4">
    <source>
        <dbReference type="Proteomes" id="UP000176700"/>
    </source>
</evidence>
<comment type="caution">
    <text evidence="3">The sequence shown here is derived from an EMBL/GenBank/DDBJ whole genome shotgun (WGS) entry which is preliminary data.</text>
</comment>